<feature type="domain" description="Ig-like" evidence="1">
    <location>
        <begin position="599"/>
        <end position="725"/>
    </location>
</feature>
<accession>A0A6C2ULV0</accession>
<name>A0A6C2ULV0_9BACT</name>
<dbReference type="PROSITE" id="PS50835">
    <property type="entry name" value="IG_LIKE"/>
    <property type="match status" value="1"/>
</dbReference>
<dbReference type="Proteomes" id="UP000346198">
    <property type="component" value="Unassembled WGS sequence"/>
</dbReference>
<dbReference type="AlphaFoldDB" id="A0A6C2ULV0"/>
<sequence length="976" mass="103831">MTFLNKKIKGLSSWRIAIITTLFFAVGAEALSPHPPGPPPSPLVIGIEINGSLEIEKGSWTIYTCTASYTDGSRKEVSPAWSISSPSSSTSLLDSGWLYTGLIDVGQTITLTAVFGGMAAELEADIKNVPPVPVLVGLEIAGPTNVNRNAWQEYTCTAAYSDGSRKTVTPSWSLASPAFSSSITPYNASGWLNTGLTDFGETVTLKAAFKGMAGELGATVKNVPWTPALTGLEINGPTLLNEDIWQAYTCTATYSDGTQKAVDPSWGLSSPSSSMTLYPYSHAGWLYTGLIDSDQTATLTAFFEGMAIEFEASIKNVPSEPVLTGVKINGPLEIEKGSWTVYTCTASYTDGSRKEVSPAWSISSPSSSSLIDSGWLYAGLIDAGQTITLTATFGGLADELEATISSGPAAPALIGLEIAGPTNVNRNAWQEYTCTAAYSDGSRKAVTPSWSLASPAFSSTITPYNASGWLNTGLTDIGQTLTLRAAFAGMAGELRATIKIIPPAPALSGLEINGPTQLNEDVWQAYTCTATYSDGTQKAVDPSWGLSSPSSSMTLYPYGHEGWLYTGLIDSDQTVTLSAFFEGAAVELEASIKNVPSEPVLTGVKINGPAEVQKGSWTIYSCTASYSDGSQRAVQPSWSISSPSSSSLIDSGWLYTGLINVGQTITLAASFGGRTAELEAAITSVPTDPVLTGLEIAGPTNVNQDEWQEYTCTASYSDGSRKAVTPSWTLASPAFSSSITPYNASGWLHTGLTDIGETVTLRAAFEGMAGELRATIKTVPPAPALSGLEINGPTQLNEDVWQAYTCTATYSDGTQKAVDPSWGLSSPSSSMTLYPYNHAGWLYTGLIDSDQTATLTAFFEGMAIELVAIIKNVPSAPALTALETAGTTNDKTVTVHSLDEIIFPLTGFEGQWLDCYLYDETADEYISFGHMYEPDELVIQNLDPTHLYWLRIRILDEKTGQWPLIHDSSIEYIKPE</sequence>
<dbReference type="InterPro" id="IPR007110">
    <property type="entry name" value="Ig-like_dom"/>
</dbReference>
<evidence type="ECO:0000313" key="3">
    <source>
        <dbReference type="Proteomes" id="UP000346198"/>
    </source>
</evidence>
<dbReference type="RefSeq" id="WP_136062722.1">
    <property type="nucleotide sequence ID" value="NZ_CAAHFH010000002.1"/>
</dbReference>
<gene>
    <name evidence="2" type="ORF">SCARR_03312</name>
</gene>
<evidence type="ECO:0000259" key="1">
    <source>
        <dbReference type="PROSITE" id="PS50835"/>
    </source>
</evidence>
<proteinExistence type="predicted"/>
<dbReference type="EMBL" id="CAAHFH010000002">
    <property type="protein sequence ID" value="VGO21240.1"/>
    <property type="molecule type" value="Genomic_DNA"/>
</dbReference>
<evidence type="ECO:0000313" key="2">
    <source>
        <dbReference type="EMBL" id="VGO21240.1"/>
    </source>
</evidence>
<reference evidence="2 3" key="1">
    <citation type="submission" date="2019-04" db="EMBL/GenBank/DDBJ databases">
        <authorList>
            <person name="Van Vliet M D."/>
        </authorList>
    </citation>
    <scope>NUCLEOTIDE SEQUENCE [LARGE SCALE GENOMIC DNA]</scope>
    <source>
        <strain evidence="2 3">F21</strain>
    </source>
</reference>
<protein>
    <recommendedName>
        <fullName evidence="1">Ig-like domain-containing protein</fullName>
    </recommendedName>
</protein>
<organism evidence="2 3">
    <name type="scientific">Pontiella sulfatireligans</name>
    <dbReference type="NCBI Taxonomy" id="2750658"/>
    <lineage>
        <taxon>Bacteria</taxon>
        <taxon>Pseudomonadati</taxon>
        <taxon>Kiritimatiellota</taxon>
        <taxon>Kiritimatiellia</taxon>
        <taxon>Kiritimatiellales</taxon>
        <taxon>Pontiellaceae</taxon>
        <taxon>Pontiella</taxon>
    </lineage>
</organism>
<keyword evidence="3" id="KW-1185">Reference proteome</keyword>